<evidence type="ECO:0000313" key="4">
    <source>
        <dbReference type="Proteomes" id="UP001139179"/>
    </source>
</evidence>
<dbReference type="SUPFAM" id="SSF48452">
    <property type="entry name" value="TPR-like"/>
    <property type="match status" value="2"/>
</dbReference>
<dbReference type="Pfam" id="PF13432">
    <property type="entry name" value="TPR_16"/>
    <property type="match status" value="1"/>
</dbReference>
<sequence>MDVTPQNEQNKRKVVPLYQNGDYFFQRGLEAYRKNHLQKAVRLFERAVKLTAQEPVFRIQLAAVLSELGEYERSNDILHDVLNERGDKLSECYFFMANNYAYLGLFEQAERATLRYLELHPNERFSADAYELLDLLRFEREEDDDWEELDAQEDELVARHEHAHRLLRKGEVQSSIPILQAIVNDHPTCWAAHNHLAEALFRQGEQRAFAICEAVLEKDKGNLIAICNLALFYTEKGDAKQADHYIRTLKNVYPLQEDHYIKIAETLCAVGHYQEAYERLKELQQWQLEQRPALLFCYAVALAHVGEEKKAKQLIERAARLSCRQAERFLQSKLSLSELRYQIWAE</sequence>
<evidence type="ECO:0000313" key="3">
    <source>
        <dbReference type="EMBL" id="MCM3714605.1"/>
    </source>
</evidence>
<dbReference type="PANTHER" id="PTHR23082">
    <property type="entry name" value="TRANSCRIPTION INITIATION FACTOR IIIC TFIIIC , POLYPEPTIDE 3-RELATED"/>
    <property type="match status" value="1"/>
</dbReference>
<dbReference type="Pfam" id="PF12688">
    <property type="entry name" value="TPR_5"/>
    <property type="match status" value="2"/>
</dbReference>
<dbReference type="GO" id="GO:0006383">
    <property type="term" value="P:transcription by RNA polymerase III"/>
    <property type="evidence" value="ECO:0007669"/>
    <property type="project" value="InterPro"/>
</dbReference>
<feature type="repeat" description="TPR" evidence="1">
    <location>
        <begin position="90"/>
        <end position="123"/>
    </location>
</feature>
<comment type="caution">
    <text evidence="3">The sequence shown here is derived from an EMBL/GenBank/DDBJ whole genome shotgun (WGS) entry which is preliminary data.</text>
</comment>
<accession>A0A9X2INV0</accession>
<protein>
    <submittedName>
        <fullName evidence="3">Tetratricopeptide repeat protein</fullName>
    </submittedName>
</protein>
<gene>
    <name evidence="3" type="ORF">M3202_10940</name>
</gene>
<keyword evidence="1" id="KW-0802">TPR repeat</keyword>
<dbReference type="PROSITE" id="PS50005">
    <property type="entry name" value="TPR"/>
    <property type="match status" value="2"/>
</dbReference>
<dbReference type="InterPro" id="IPR039340">
    <property type="entry name" value="Tfc4/TFIIIC-102/Sfc4"/>
</dbReference>
<evidence type="ECO:0000259" key="2">
    <source>
        <dbReference type="Pfam" id="PF12688"/>
    </source>
</evidence>
<feature type="repeat" description="TPR" evidence="1">
    <location>
        <begin position="21"/>
        <end position="54"/>
    </location>
</feature>
<dbReference type="RefSeq" id="WP_251223375.1">
    <property type="nucleotide sequence ID" value="NZ_JAMBOL010000008.1"/>
</dbReference>
<keyword evidence="4" id="KW-1185">Reference proteome</keyword>
<evidence type="ECO:0000256" key="1">
    <source>
        <dbReference type="PROSITE-ProRule" id="PRU00339"/>
    </source>
</evidence>
<dbReference type="PANTHER" id="PTHR23082:SF0">
    <property type="entry name" value="GENERAL TRANSCRIPTION FACTOR 3C POLYPEPTIDE 3"/>
    <property type="match status" value="1"/>
</dbReference>
<dbReference type="GO" id="GO:0000127">
    <property type="term" value="C:transcription factor TFIIIC complex"/>
    <property type="evidence" value="ECO:0007669"/>
    <property type="project" value="TreeGrafter"/>
</dbReference>
<organism evidence="3 4">
    <name type="scientific">Halalkalibacter oceani</name>
    <dbReference type="NCBI Taxonomy" id="1653776"/>
    <lineage>
        <taxon>Bacteria</taxon>
        <taxon>Bacillati</taxon>
        <taxon>Bacillota</taxon>
        <taxon>Bacilli</taxon>
        <taxon>Bacillales</taxon>
        <taxon>Bacillaceae</taxon>
        <taxon>Halalkalibacter</taxon>
    </lineage>
</organism>
<dbReference type="Gene3D" id="1.25.40.10">
    <property type="entry name" value="Tetratricopeptide repeat domain"/>
    <property type="match status" value="2"/>
</dbReference>
<dbReference type="InterPro" id="IPR041656">
    <property type="entry name" value="TPR_5"/>
</dbReference>
<feature type="domain" description="Tetratrico peptide repeat group 5" evidence="2">
    <location>
        <begin position="33"/>
        <end position="104"/>
    </location>
</feature>
<reference evidence="3" key="1">
    <citation type="submission" date="2022-05" db="EMBL/GenBank/DDBJ databases">
        <title>Comparative Genomics of Spacecraft Associated Microbes.</title>
        <authorList>
            <person name="Tran M.T."/>
            <person name="Wright A."/>
            <person name="Seuylemezian A."/>
            <person name="Eisen J."/>
            <person name="Coil D."/>
        </authorList>
    </citation>
    <scope>NUCLEOTIDE SEQUENCE</scope>
    <source>
        <strain evidence="3">214.1.1</strain>
    </source>
</reference>
<dbReference type="SMART" id="SM00028">
    <property type="entry name" value="TPR"/>
    <property type="match status" value="3"/>
</dbReference>
<dbReference type="AlphaFoldDB" id="A0A9X2INV0"/>
<dbReference type="InterPro" id="IPR019734">
    <property type="entry name" value="TPR_rpt"/>
</dbReference>
<name>A0A9X2INV0_9BACI</name>
<dbReference type="EMBL" id="JAMBOL010000008">
    <property type="protein sequence ID" value="MCM3714605.1"/>
    <property type="molecule type" value="Genomic_DNA"/>
</dbReference>
<proteinExistence type="predicted"/>
<dbReference type="Proteomes" id="UP001139179">
    <property type="component" value="Unassembled WGS sequence"/>
</dbReference>
<dbReference type="InterPro" id="IPR011990">
    <property type="entry name" value="TPR-like_helical_dom_sf"/>
</dbReference>
<feature type="domain" description="Tetratrico peptide repeat group 5" evidence="2">
    <location>
        <begin position="259"/>
        <end position="312"/>
    </location>
</feature>